<gene>
    <name evidence="2" type="primary">LOC112049956</name>
</gene>
<keyword evidence="1" id="KW-1185">Reference proteome</keyword>
<evidence type="ECO:0000313" key="1">
    <source>
        <dbReference type="Proteomes" id="UP001652582"/>
    </source>
</evidence>
<sequence>MQKRKTRDNSIDPKIFKSLVLSVIPQKKVDNETFVNGLQKARGLLSCLERSFEKSYHYEDKLLRCRSAHNHSHDSKDWCSSDRSSFGESGSYSKKEGLPNRRTGETLSLQVARIGAYTYFAHNFATPIGLNPLILRGDSSSAVSRICVDDDSIRQVGRYLMLLIFFTVKSKSSQTRSTTNVTESCSTMSITCLQFQYEELLKRYQALLKAYDERGYSLSNQDDAFHTLYERIKETYAELAHVNKFLIIIGEKYLNLKYKKLTQKLWYEERIERLKCAARSIFITAERARSDLDKQLSRCLASEQDTAMVLLLEKISLTSSSPSQIIATFLVLWTRAGADKIGSDRQDEWHKIRQCE</sequence>
<evidence type="ECO:0000313" key="2">
    <source>
        <dbReference type="RefSeq" id="XP_052741891.1"/>
    </source>
</evidence>
<name>A0ABM3LS43_BICAN</name>
<protein>
    <submittedName>
        <fullName evidence="2">Uncharacterized protein LOC112049956</fullName>
    </submittedName>
</protein>
<dbReference type="RefSeq" id="XP_052741891.1">
    <property type="nucleotide sequence ID" value="XM_052885931.1"/>
</dbReference>
<organism evidence="1 2">
    <name type="scientific">Bicyclus anynana</name>
    <name type="common">Squinting bush brown butterfly</name>
    <dbReference type="NCBI Taxonomy" id="110368"/>
    <lineage>
        <taxon>Eukaryota</taxon>
        <taxon>Metazoa</taxon>
        <taxon>Ecdysozoa</taxon>
        <taxon>Arthropoda</taxon>
        <taxon>Hexapoda</taxon>
        <taxon>Insecta</taxon>
        <taxon>Pterygota</taxon>
        <taxon>Neoptera</taxon>
        <taxon>Endopterygota</taxon>
        <taxon>Lepidoptera</taxon>
        <taxon>Glossata</taxon>
        <taxon>Ditrysia</taxon>
        <taxon>Papilionoidea</taxon>
        <taxon>Nymphalidae</taxon>
        <taxon>Satyrinae</taxon>
        <taxon>Satyrini</taxon>
        <taxon>Mycalesina</taxon>
        <taxon>Bicyclus</taxon>
    </lineage>
</organism>
<accession>A0ABM3LS43</accession>
<dbReference type="GeneID" id="112049956"/>
<reference evidence="2" key="1">
    <citation type="submission" date="2025-08" db="UniProtKB">
        <authorList>
            <consortium name="RefSeq"/>
        </authorList>
    </citation>
    <scope>IDENTIFICATION</scope>
</reference>
<proteinExistence type="predicted"/>
<dbReference type="Proteomes" id="UP001652582">
    <property type="component" value="Chromosome 15"/>
</dbReference>